<name>A0A1H9MB03_9PSEU</name>
<organism evidence="6 7">
    <name type="scientific">Actinokineospora terrae</name>
    <dbReference type="NCBI Taxonomy" id="155974"/>
    <lineage>
        <taxon>Bacteria</taxon>
        <taxon>Bacillati</taxon>
        <taxon>Actinomycetota</taxon>
        <taxon>Actinomycetes</taxon>
        <taxon>Pseudonocardiales</taxon>
        <taxon>Pseudonocardiaceae</taxon>
        <taxon>Actinokineospora</taxon>
    </lineage>
</organism>
<dbReference type="Gene3D" id="2.40.10.10">
    <property type="entry name" value="Trypsin-like serine proteases"/>
    <property type="match status" value="1"/>
</dbReference>
<dbReference type="InterPro" id="IPR043504">
    <property type="entry name" value="Peptidase_S1_PA_chymotrypsin"/>
</dbReference>
<dbReference type="GO" id="GO:0004252">
    <property type="term" value="F:serine-type endopeptidase activity"/>
    <property type="evidence" value="ECO:0007669"/>
    <property type="project" value="InterPro"/>
</dbReference>
<evidence type="ECO:0000313" key="6">
    <source>
        <dbReference type="EMBL" id="SER20637.1"/>
    </source>
</evidence>
<dbReference type="InterPro" id="IPR050430">
    <property type="entry name" value="Peptidase_S1"/>
</dbReference>
<dbReference type="STRING" id="155974.SAMN04487818_10253"/>
<dbReference type="PANTHER" id="PTHR24276:SF98">
    <property type="entry name" value="FI18310P1-RELATED"/>
    <property type="match status" value="1"/>
</dbReference>
<dbReference type="SUPFAM" id="SSF50494">
    <property type="entry name" value="Trypsin-like serine proteases"/>
    <property type="match status" value="1"/>
</dbReference>
<sequence>MIPLRRAARAAAVLIAPALVAGPGASPAAAQSTSPDGDVSIQVVGGHPASQVYEGIASLQYDAPAYGRLGWTTCTASMIERGWVVLAAHCATNIPALAPAATGSMFGTLDERAAPIPTAAKQFSVRVGSHDRTRGVVLPVRRFVVHPGWDWASGDGPAEDVLLAQVEQQEFAPFEIAAKVPAVGERVRLLGFGLTSPDASGTLPRFVQELDSTVVAARRCRDSAITALDLCVLNPHGTAGVCNGDSGGPLLTKIAGTRRWAVVGVSSRTAGDCGQYPAVYTSIADPQHRRWIYDVMAGRLDTTLPLTPAQGGAITSPYAPITTTGPLPKPTHRADVGLAG</sequence>
<dbReference type="PANTHER" id="PTHR24276">
    <property type="entry name" value="POLYSERASE-RELATED"/>
    <property type="match status" value="1"/>
</dbReference>
<evidence type="ECO:0000313" key="7">
    <source>
        <dbReference type="Proteomes" id="UP000199051"/>
    </source>
</evidence>
<feature type="signal peptide" evidence="4">
    <location>
        <begin position="1"/>
        <end position="21"/>
    </location>
</feature>
<evidence type="ECO:0000256" key="3">
    <source>
        <dbReference type="SAM" id="MobiDB-lite"/>
    </source>
</evidence>
<proteinExistence type="inferred from homology"/>
<feature type="domain" description="Peptidase S1" evidence="5">
    <location>
        <begin position="43"/>
        <end position="297"/>
    </location>
</feature>
<evidence type="ECO:0000256" key="4">
    <source>
        <dbReference type="SAM" id="SignalP"/>
    </source>
</evidence>
<dbReference type="AlphaFoldDB" id="A0A1H9MB03"/>
<evidence type="ECO:0000256" key="2">
    <source>
        <dbReference type="ARBA" id="ARBA00023157"/>
    </source>
</evidence>
<keyword evidence="2" id="KW-1015">Disulfide bond</keyword>
<dbReference type="PROSITE" id="PS00135">
    <property type="entry name" value="TRYPSIN_SER"/>
    <property type="match status" value="1"/>
</dbReference>
<gene>
    <name evidence="6" type="ORF">SAMN04487818_10253</name>
</gene>
<dbReference type="InterPro" id="IPR009003">
    <property type="entry name" value="Peptidase_S1_PA"/>
</dbReference>
<dbReference type="InterPro" id="IPR001314">
    <property type="entry name" value="Peptidase_S1A"/>
</dbReference>
<accession>A0A1H9MB03</accession>
<evidence type="ECO:0000256" key="1">
    <source>
        <dbReference type="ARBA" id="ARBA00007664"/>
    </source>
</evidence>
<dbReference type="SMART" id="SM00020">
    <property type="entry name" value="Tryp_SPc"/>
    <property type="match status" value="1"/>
</dbReference>
<dbReference type="Pfam" id="PF00089">
    <property type="entry name" value="Trypsin"/>
    <property type="match status" value="1"/>
</dbReference>
<keyword evidence="4" id="KW-0732">Signal</keyword>
<keyword evidence="7" id="KW-1185">Reference proteome</keyword>
<feature type="chain" id="PRO_5039574368" evidence="4">
    <location>
        <begin position="22"/>
        <end position="340"/>
    </location>
</feature>
<reference evidence="7" key="1">
    <citation type="submission" date="2016-10" db="EMBL/GenBank/DDBJ databases">
        <authorList>
            <person name="Varghese N."/>
            <person name="Submissions S."/>
        </authorList>
    </citation>
    <scope>NUCLEOTIDE SEQUENCE [LARGE SCALE GENOMIC DNA]</scope>
    <source>
        <strain evidence="7">DSM 44260</strain>
    </source>
</reference>
<dbReference type="PROSITE" id="PS50240">
    <property type="entry name" value="TRYPSIN_DOM"/>
    <property type="match status" value="1"/>
</dbReference>
<feature type="region of interest" description="Disordered" evidence="3">
    <location>
        <begin position="315"/>
        <end position="340"/>
    </location>
</feature>
<dbReference type="InterPro" id="IPR033116">
    <property type="entry name" value="TRYPSIN_SER"/>
</dbReference>
<evidence type="ECO:0000259" key="5">
    <source>
        <dbReference type="PROSITE" id="PS50240"/>
    </source>
</evidence>
<dbReference type="Proteomes" id="UP000199051">
    <property type="component" value="Unassembled WGS sequence"/>
</dbReference>
<dbReference type="GO" id="GO:0006508">
    <property type="term" value="P:proteolysis"/>
    <property type="evidence" value="ECO:0007669"/>
    <property type="project" value="InterPro"/>
</dbReference>
<comment type="similarity">
    <text evidence="1">Belongs to the peptidase S1 family.</text>
</comment>
<protein>
    <submittedName>
        <fullName evidence="6">Trypsin</fullName>
    </submittedName>
</protein>
<dbReference type="EMBL" id="FOGI01000002">
    <property type="protein sequence ID" value="SER20637.1"/>
    <property type="molecule type" value="Genomic_DNA"/>
</dbReference>
<dbReference type="PRINTS" id="PR00722">
    <property type="entry name" value="CHYMOTRYPSIN"/>
</dbReference>
<dbReference type="InterPro" id="IPR001254">
    <property type="entry name" value="Trypsin_dom"/>
</dbReference>